<dbReference type="GO" id="GO:0005524">
    <property type="term" value="F:ATP binding"/>
    <property type="evidence" value="ECO:0007669"/>
    <property type="project" value="UniProtKB-UniRule"/>
</dbReference>
<dbReference type="PIRSF" id="PIRSF004793">
    <property type="entry name" value="UCP004793"/>
    <property type="match status" value="1"/>
</dbReference>
<sequence>MSIWQYIQDYWRAPVEILILTILLYQVFLNFRATRAARILTGLLTLLVVLTFLSQVLDLKVIGSLISSFYLILSVALVVIFQPELRRALAKLGSHRFFDLNTSESDFIEIMVESVKTLSNKRFGALFAFERQIDLDPHLETGVELDAKISPELIATIFHPRTALHDGGVVLNQDRIRGAGCVFPLSQREMTNRSIGLRHRAGLGISEETDAIAVVVSEETGNVSLCHGGKIEQNIKVTELADRLRQLLNEQTANDNESDQESSVS</sequence>
<dbReference type="Gene3D" id="3.40.1700.10">
    <property type="entry name" value="DNA integrity scanning protein, DisA, N-terminal domain"/>
    <property type="match status" value="1"/>
</dbReference>
<comment type="similarity">
    <text evidence="10">Belongs to the adenylate cyclase family. DacA/CdaA subfamily.</text>
</comment>
<dbReference type="InterPro" id="IPR034701">
    <property type="entry name" value="CdaA"/>
</dbReference>
<evidence type="ECO:0000256" key="2">
    <source>
        <dbReference type="ARBA" id="ARBA00022475"/>
    </source>
</evidence>
<evidence type="ECO:0000313" key="12">
    <source>
        <dbReference type="Proteomes" id="UP000475117"/>
    </source>
</evidence>
<keyword evidence="3 10" id="KW-0808">Transferase</keyword>
<dbReference type="NCBIfam" id="TIGR00159">
    <property type="entry name" value="diadenylate cyclase CdaA"/>
    <property type="match status" value="1"/>
</dbReference>
<evidence type="ECO:0000256" key="1">
    <source>
        <dbReference type="ARBA" id="ARBA00000877"/>
    </source>
</evidence>
<dbReference type="KEGG" id="soa:G3M56_001970"/>
<evidence type="ECO:0000313" key="11">
    <source>
        <dbReference type="EMBL" id="QQL45382.1"/>
    </source>
</evidence>
<keyword evidence="6 10" id="KW-0547">Nucleotide-binding</keyword>
<name>A0A6B3LA78_9BACT</name>
<accession>A0A6B3LA78</accession>
<gene>
    <name evidence="10" type="primary">dacA</name>
    <name evidence="11" type="ORF">G3M56_001970</name>
</gene>
<dbReference type="GO" id="GO:0006171">
    <property type="term" value="P:cAMP biosynthetic process"/>
    <property type="evidence" value="ECO:0007669"/>
    <property type="project" value="InterPro"/>
</dbReference>
<dbReference type="InterPro" id="IPR014046">
    <property type="entry name" value="C-di-AMP_synthase"/>
</dbReference>
<comment type="subunit">
    <text evidence="10">Probably a homodimer.</text>
</comment>
<dbReference type="AlphaFoldDB" id="A0A6B3LA78"/>
<keyword evidence="5 10" id="KW-0548">Nucleotidyltransferase</keyword>
<keyword evidence="2 10" id="KW-1003">Cell membrane</keyword>
<dbReference type="PANTHER" id="PTHR34185:SF1">
    <property type="entry name" value="DIADENYLATE CYCLASE"/>
    <property type="match status" value="1"/>
</dbReference>
<dbReference type="InterPro" id="IPR036888">
    <property type="entry name" value="DNA_integrity_DisA_N_sf"/>
</dbReference>
<dbReference type="PROSITE" id="PS51794">
    <property type="entry name" value="DAC"/>
    <property type="match status" value="1"/>
</dbReference>
<comment type="function">
    <text evidence="10">Catalyzes the condensation of 2 ATP molecules into cyclic di-AMP (c-di-AMP), a second messenger used to regulate differing processes in different bacteria.</text>
</comment>
<dbReference type="Pfam" id="PF02457">
    <property type="entry name" value="DAC"/>
    <property type="match status" value="1"/>
</dbReference>
<comment type="catalytic activity">
    <reaction evidence="1 10">
        <text>2 ATP = 3',3'-c-di-AMP + 2 diphosphate</text>
        <dbReference type="Rhea" id="RHEA:35655"/>
        <dbReference type="ChEBI" id="CHEBI:30616"/>
        <dbReference type="ChEBI" id="CHEBI:33019"/>
        <dbReference type="ChEBI" id="CHEBI:71500"/>
        <dbReference type="EC" id="2.7.7.85"/>
    </reaction>
</comment>
<evidence type="ECO:0000256" key="7">
    <source>
        <dbReference type="ARBA" id="ARBA00022840"/>
    </source>
</evidence>
<feature type="transmembrane region" description="Helical" evidence="10">
    <location>
        <begin position="61"/>
        <end position="81"/>
    </location>
</feature>
<evidence type="ECO:0000256" key="10">
    <source>
        <dbReference type="HAMAP-Rule" id="MF_01499"/>
    </source>
</evidence>
<feature type="transmembrane region" description="Helical" evidence="10">
    <location>
        <begin position="12"/>
        <end position="29"/>
    </location>
</feature>
<keyword evidence="9 10" id="KW-0472">Membrane</keyword>
<evidence type="ECO:0000256" key="4">
    <source>
        <dbReference type="ARBA" id="ARBA00022692"/>
    </source>
</evidence>
<keyword evidence="8 10" id="KW-1133">Transmembrane helix</keyword>
<keyword evidence="4 10" id="KW-0812">Transmembrane</keyword>
<dbReference type="InterPro" id="IPR050338">
    <property type="entry name" value="DisA"/>
</dbReference>
<evidence type="ECO:0000256" key="5">
    <source>
        <dbReference type="ARBA" id="ARBA00022695"/>
    </source>
</evidence>
<dbReference type="InterPro" id="IPR045585">
    <property type="entry name" value="CdaA_N"/>
</dbReference>
<dbReference type="Proteomes" id="UP000475117">
    <property type="component" value="Chromosome"/>
</dbReference>
<dbReference type="PANTHER" id="PTHR34185">
    <property type="entry name" value="DIADENYLATE CYCLASE"/>
    <property type="match status" value="1"/>
</dbReference>
<evidence type="ECO:0000256" key="3">
    <source>
        <dbReference type="ARBA" id="ARBA00022679"/>
    </source>
</evidence>
<dbReference type="Pfam" id="PF19293">
    <property type="entry name" value="CdaA_N"/>
    <property type="match status" value="1"/>
</dbReference>
<dbReference type="HAMAP" id="MF_01499">
    <property type="entry name" value="DacA"/>
    <property type="match status" value="1"/>
</dbReference>
<feature type="transmembrane region" description="Helical" evidence="10">
    <location>
        <begin position="36"/>
        <end position="55"/>
    </location>
</feature>
<dbReference type="InterPro" id="IPR003390">
    <property type="entry name" value="DNA_integrity_scan_DisA_N"/>
</dbReference>
<evidence type="ECO:0000256" key="9">
    <source>
        <dbReference type="ARBA" id="ARBA00023136"/>
    </source>
</evidence>
<dbReference type="GO" id="GO:0106408">
    <property type="term" value="F:diadenylate cyclase activity"/>
    <property type="evidence" value="ECO:0007669"/>
    <property type="project" value="UniProtKB-EC"/>
</dbReference>
<dbReference type="SUPFAM" id="SSF143597">
    <property type="entry name" value="YojJ-like"/>
    <property type="match status" value="1"/>
</dbReference>
<comment type="caution">
    <text evidence="10">Lacks conserved residue(s) required for the propagation of feature annotation.</text>
</comment>
<proteinExistence type="inferred from homology"/>
<protein>
    <recommendedName>
        <fullName evidence="10">Diadenylate cyclase</fullName>
        <shortName evidence="10">DAC</shortName>
        <ecNumber evidence="10">2.7.7.85</ecNumber>
    </recommendedName>
    <alternativeName>
        <fullName evidence="10">Cyclic-di-AMP synthase</fullName>
        <shortName evidence="10">c-di-AMP synthase</shortName>
    </alternativeName>
</protein>
<dbReference type="EMBL" id="CP066776">
    <property type="protein sequence ID" value="QQL45382.1"/>
    <property type="molecule type" value="Genomic_DNA"/>
</dbReference>
<reference evidence="11 12" key="1">
    <citation type="submission" date="2020-12" db="EMBL/GenBank/DDBJ databases">
        <title>Sulforoseuscoccus oceanibium gen. nov., sp. nov., a representative of the phylum Verrucomicrobia with special cytoplasmic membrane, and proposal of Sulforoseuscoccusaceae fam. nov.</title>
        <authorList>
            <person name="Xi F."/>
        </authorList>
    </citation>
    <scope>NUCLEOTIDE SEQUENCE [LARGE SCALE GENOMIC DNA]</scope>
    <source>
        <strain evidence="11 12">T37</strain>
    </source>
</reference>
<keyword evidence="12" id="KW-1185">Reference proteome</keyword>
<organism evidence="11 12">
    <name type="scientific">Sulfuriroseicoccus oceanibius</name>
    <dbReference type="NCBI Taxonomy" id="2707525"/>
    <lineage>
        <taxon>Bacteria</taxon>
        <taxon>Pseudomonadati</taxon>
        <taxon>Verrucomicrobiota</taxon>
        <taxon>Verrucomicrobiia</taxon>
        <taxon>Verrucomicrobiales</taxon>
        <taxon>Verrucomicrobiaceae</taxon>
        <taxon>Sulfuriroseicoccus</taxon>
    </lineage>
</organism>
<keyword evidence="7 10" id="KW-0067">ATP-binding</keyword>
<evidence type="ECO:0000256" key="8">
    <source>
        <dbReference type="ARBA" id="ARBA00022989"/>
    </source>
</evidence>
<evidence type="ECO:0000256" key="6">
    <source>
        <dbReference type="ARBA" id="ARBA00022741"/>
    </source>
</evidence>
<dbReference type="EC" id="2.7.7.85" evidence="10"/>
<dbReference type="RefSeq" id="WP_164365216.1">
    <property type="nucleotide sequence ID" value="NZ_CP066776.1"/>
</dbReference>
<dbReference type="GO" id="GO:0004016">
    <property type="term" value="F:adenylate cyclase activity"/>
    <property type="evidence" value="ECO:0007669"/>
    <property type="project" value="UniProtKB-UniRule"/>
</dbReference>